<dbReference type="PROSITE" id="PS00892">
    <property type="entry name" value="HIT_1"/>
    <property type="match status" value="1"/>
</dbReference>
<protein>
    <submittedName>
        <fullName evidence="5">Histidine triad nucleotide-binding protein 2, mitochondrial</fullName>
    </submittedName>
</protein>
<evidence type="ECO:0000256" key="2">
    <source>
        <dbReference type="PIRSR" id="PIRSR601310-3"/>
    </source>
</evidence>
<dbReference type="OrthoDB" id="672793at2759"/>
<comment type="caution">
    <text evidence="5">The sequence shown here is derived from an EMBL/GenBank/DDBJ whole genome shotgun (WGS) entry which is preliminary data.</text>
</comment>
<evidence type="ECO:0000256" key="3">
    <source>
        <dbReference type="PROSITE-ProRule" id="PRU00464"/>
    </source>
</evidence>
<feature type="short sequence motif" description="Histidine triad motif" evidence="2 3">
    <location>
        <begin position="108"/>
        <end position="112"/>
    </location>
</feature>
<reference evidence="5" key="1">
    <citation type="submission" date="2020-08" db="EMBL/GenBank/DDBJ databases">
        <title>Multicomponent nature underlies the extraordinary mechanical properties of spider dragline silk.</title>
        <authorList>
            <person name="Kono N."/>
            <person name="Nakamura H."/>
            <person name="Mori M."/>
            <person name="Yoshida Y."/>
            <person name="Ohtoshi R."/>
            <person name="Malay A.D."/>
            <person name="Moran D.A.P."/>
            <person name="Tomita M."/>
            <person name="Numata K."/>
            <person name="Arakawa K."/>
        </authorList>
    </citation>
    <scope>NUCLEOTIDE SEQUENCE</scope>
</reference>
<organism evidence="5 6">
    <name type="scientific">Nephila pilipes</name>
    <name type="common">Giant wood spider</name>
    <name type="synonym">Nephila maculata</name>
    <dbReference type="NCBI Taxonomy" id="299642"/>
    <lineage>
        <taxon>Eukaryota</taxon>
        <taxon>Metazoa</taxon>
        <taxon>Ecdysozoa</taxon>
        <taxon>Arthropoda</taxon>
        <taxon>Chelicerata</taxon>
        <taxon>Arachnida</taxon>
        <taxon>Araneae</taxon>
        <taxon>Araneomorphae</taxon>
        <taxon>Entelegynae</taxon>
        <taxon>Araneoidea</taxon>
        <taxon>Nephilidae</taxon>
        <taxon>Nephila</taxon>
    </lineage>
</organism>
<evidence type="ECO:0000313" key="6">
    <source>
        <dbReference type="Proteomes" id="UP000887013"/>
    </source>
</evidence>
<sequence>MGTKFSSPKKPPDDTVFGQILRGELPTTFLYEDDRCVAFRDIAPMAPVHILVIPRKPIPTLNDAEDEDESLLGHLLLVAKKIAKSNGLKKGCRIVINNGPASGQTVYHLHVHVIGGRYLDWPPG</sequence>
<dbReference type="Gene3D" id="3.30.428.10">
    <property type="entry name" value="HIT-like"/>
    <property type="match status" value="1"/>
</dbReference>
<name>A0A8X6IBA2_NEPPI</name>
<dbReference type="PRINTS" id="PR00332">
    <property type="entry name" value="HISTRIAD"/>
</dbReference>
<gene>
    <name evidence="5" type="primary">Hint2</name>
    <name evidence="5" type="ORF">NPIL_594541</name>
</gene>
<evidence type="ECO:0000256" key="1">
    <source>
        <dbReference type="PIRSR" id="PIRSR601310-1"/>
    </source>
</evidence>
<dbReference type="PROSITE" id="PS51084">
    <property type="entry name" value="HIT_2"/>
    <property type="match status" value="1"/>
</dbReference>
<dbReference type="Proteomes" id="UP000887013">
    <property type="component" value="Unassembled WGS sequence"/>
</dbReference>
<dbReference type="InterPro" id="IPR011146">
    <property type="entry name" value="HIT-like"/>
</dbReference>
<feature type="active site" description="Tele-AMP-histidine intermediate" evidence="1">
    <location>
        <position position="110"/>
    </location>
</feature>
<evidence type="ECO:0000313" key="5">
    <source>
        <dbReference type="EMBL" id="GFS38281.1"/>
    </source>
</evidence>
<accession>A0A8X6IBA2</accession>
<dbReference type="InterPro" id="IPR036265">
    <property type="entry name" value="HIT-like_sf"/>
</dbReference>
<dbReference type="PANTHER" id="PTHR23089">
    <property type="entry name" value="HISTIDINE TRIAD HIT PROTEIN"/>
    <property type="match status" value="1"/>
</dbReference>
<keyword evidence="6" id="KW-1185">Reference proteome</keyword>
<proteinExistence type="predicted"/>
<dbReference type="CDD" id="cd01276">
    <property type="entry name" value="PKCI_related"/>
    <property type="match status" value="1"/>
</dbReference>
<evidence type="ECO:0000259" key="4">
    <source>
        <dbReference type="PROSITE" id="PS51084"/>
    </source>
</evidence>
<dbReference type="InterPro" id="IPR019808">
    <property type="entry name" value="Histidine_triad_CS"/>
</dbReference>
<dbReference type="Pfam" id="PF01230">
    <property type="entry name" value="HIT"/>
    <property type="match status" value="1"/>
</dbReference>
<dbReference type="InterPro" id="IPR001310">
    <property type="entry name" value="Histidine_triad_HIT"/>
</dbReference>
<dbReference type="GO" id="GO:0003824">
    <property type="term" value="F:catalytic activity"/>
    <property type="evidence" value="ECO:0007669"/>
    <property type="project" value="InterPro"/>
</dbReference>
<feature type="domain" description="HIT" evidence="4">
    <location>
        <begin position="16"/>
        <end position="124"/>
    </location>
</feature>
<dbReference type="AlphaFoldDB" id="A0A8X6IBA2"/>
<dbReference type="SUPFAM" id="SSF54197">
    <property type="entry name" value="HIT-like"/>
    <property type="match status" value="1"/>
</dbReference>
<dbReference type="EMBL" id="BMAW01043229">
    <property type="protein sequence ID" value="GFS38281.1"/>
    <property type="molecule type" value="Genomic_DNA"/>
</dbReference>
<dbReference type="FunFam" id="3.30.428.10:FF:000005">
    <property type="entry name" value="Histidine triad nucleotide-binding protein 1"/>
    <property type="match status" value="1"/>
</dbReference>